<keyword evidence="1" id="KW-0812">Transmembrane</keyword>
<dbReference type="InterPro" id="IPR026268">
    <property type="entry name" value="RseC"/>
</dbReference>
<keyword evidence="1" id="KW-0472">Membrane</keyword>
<gene>
    <name evidence="2" type="ORF">ESZ26_03005</name>
    <name evidence="3" type="ORF">ESZ27_00360</name>
</gene>
<feature type="transmembrane region" description="Helical" evidence="1">
    <location>
        <begin position="116"/>
        <end position="136"/>
    </location>
</feature>
<evidence type="ECO:0000313" key="5">
    <source>
        <dbReference type="Proteomes" id="UP000321917"/>
    </source>
</evidence>
<dbReference type="PIRSF" id="PIRSF004923">
    <property type="entry name" value="RseC"/>
    <property type="match status" value="1"/>
</dbReference>
<dbReference type="EMBL" id="VOLQ01000001">
    <property type="protein sequence ID" value="TWX72298.1"/>
    <property type="molecule type" value="Genomic_DNA"/>
</dbReference>
<evidence type="ECO:0000313" key="4">
    <source>
        <dbReference type="Proteomes" id="UP000321525"/>
    </source>
</evidence>
<name>A0A5C6QUZ5_9GAMM</name>
<keyword evidence="4" id="KW-1185">Reference proteome</keyword>
<keyword evidence="1" id="KW-1133">Transmembrane helix</keyword>
<dbReference type="RefSeq" id="WP_146797806.1">
    <property type="nucleotide sequence ID" value="NZ_VOLP01000004.1"/>
</dbReference>
<dbReference type="Proteomes" id="UP000321525">
    <property type="component" value="Unassembled WGS sequence"/>
</dbReference>
<evidence type="ECO:0000313" key="2">
    <source>
        <dbReference type="EMBL" id="TWX62370.1"/>
    </source>
</evidence>
<dbReference type="PANTHER" id="PTHR35867">
    <property type="entry name" value="PROTEIN RSEC"/>
    <property type="match status" value="1"/>
</dbReference>
<dbReference type="AlphaFoldDB" id="A0A5C6QUZ5"/>
<dbReference type="PANTHER" id="PTHR35867:SF1">
    <property type="entry name" value="PROTEIN RSEC"/>
    <property type="match status" value="1"/>
</dbReference>
<feature type="transmembrane region" description="Helical" evidence="1">
    <location>
        <begin position="92"/>
        <end position="110"/>
    </location>
</feature>
<accession>A0A5C6QUZ5</accession>
<dbReference type="EMBL" id="VOLR01000003">
    <property type="protein sequence ID" value="TWX62370.1"/>
    <property type="molecule type" value="Genomic_DNA"/>
</dbReference>
<dbReference type="OrthoDB" id="9795854at2"/>
<organism evidence="3 5">
    <name type="scientific">Colwellia hornerae</name>
    <dbReference type="NCBI Taxonomy" id="89402"/>
    <lineage>
        <taxon>Bacteria</taxon>
        <taxon>Pseudomonadati</taxon>
        <taxon>Pseudomonadota</taxon>
        <taxon>Gammaproteobacteria</taxon>
        <taxon>Alteromonadales</taxon>
        <taxon>Colwelliaceae</taxon>
        <taxon>Colwellia</taxon>
    </lineage>
</organism>
<protein>
    <submittedName>
        <fullName evidence="3">SoxR reducing system RseC family protein</fullName>
    </submittedName>
</protein>
<evidence type="ECO:0000256" key="1">
    <source>
        <dbReference type="SAM" id="Phobius"/>
    </source>
</evidence>
<dbReference type="Pfam" id="PF04246">
    <property type="entry name" value="RseC_MucC"/>
    <property type="match status" value="1"/>
</dbReference>
<proteinExistence type="predicted"/>
<dbReference type="Proteomes" id="UP000321917">
    <property type="component" value="Unassembled WGS sequence"/>
</dbReference>
<comment type="caution">
    <text evidence="3">The sequence shown here is derived from an EMBL/GenBank/DDBJ whole genome shotgun (WGS) entry which is preliminary data.</text>
</comment>
<reference evidence="3 5" key="1">
    <citation type="submission" date="2019-07" db="EMBL/GenBank/DDBJ databases">
        <title>Genomes of sea-ice associated Colwellia species.</title>
        <authorList>
            <person name="Bowman J.P."/>
        </authorList>
    </citation>
    <scope>NUCLEOTIDE SEQUENCE [LARGE SCALE GENOMIC DNA]</scope>
    <source>
        <strain evidence="2 4">ACAM 607</strain>
        <strain evidence="3 5">IC036</strain>
    </source>
</reference>
<dbReference type="InterPro" id="IPR007359">
    <property type="entry name" value="SigmaE_reg_RseC_MucC"/>
</dbReference>
<sequence length="169" mass="18205">MIEENATVVAIESAAELNAGLSAMHKVTVESQIKSSCSGCKQVDNCGSGQVAKAFPQAKLSLALETELAVKVGDTVVLGLSDKHLLLTAWQVYLWPLLGLVIASVFGQWLVENNVFSHELFAIALGVLGGYIGFTLARHQQKRGKYCNLLIPKILRINNSAINIVEISD</sequence>
<evidence type="ECO:0000313" key="3">
    <source>
        <dbReference type="EMBL" id="TWX72298.1"/>
    </source>
</evidence>